<dbReference type="SUPFAM" id="SSF117074">
    <property type="entry name" value="Hypothetical protein PA1324"/>
    <property type="match status" value="1"/>
</dbReference>
<accession>A0A8J7M9P6</accession>
<dbReference type="Gene3D" id="2.60.40.10">
    <property type="entry name" value="Immunoglobulins"/>
    <property type="match status" value="1"/>
</dbReference>
<dbReference type="InterPro" id="IPR013783">
    <property type="entry name" value="Ig-like_fold"/>
</dbReference>
<protein>
    <submittedName>
        <fullName evidence="1">Uncharacterized protein</fullName>
    </submittedName>
</protein>
<dbReference type="Proteomes" id="UP000655420">
    <property type="component" value="Unassembled WGS sequence"/>
</dbReference>
<dbReference type="EMBL" id="JAEHHL010000019">
    <property type="protein sequence ID" value="MBK0401321.1"/>
    <property type="molecule type" value="Genomic_DNA"/>
</dbReference>
<sequence>NDFGNFEDMSISGYKWLDANGNSIWDLSEDAEPGEWTIILDNDDNPDNGFIASATTDPVTGYYEFTGIGPDEFGDDPDGILHVYEVTQPEATQTYGNFSFDIESGLVISGDMFETEEGNFGNEIMMETANRTPGFWQSKLGFSLYNGVVGDEGDANGDGVPEGNKDFEKEGWSAFDLLDAYGTDVLGAGEKTGDGTGGGSDGVKDFLLWDSSWSSGDGTRDVGEDIYISLDELYGWVSGRDRATFGDTLERDVAAALLNTLNNFGLGDDGTGTPTAPESSIIDAYEDAIYFIFYGPGGTKKDQKSAWNEYGSDAHGVLSDFNERDEDGGTLTFAKTTMESESFMSTLIQTFGGSGDDLLGG</sequence>
<feature type="non-terminal residue" evidence="1">
    <location>
        <position position="1"/>
    </location>
</feature>
<name>A0A8J7M9P6_9RHOB</name>
<evidence type="ECO:0000313" key="2">
    <source>
        <dbReference type="Proteomes" id="UP000655420"/>
    </source>
</evidence>
<reference evidence="1" key="1">
    <citation type="submission" date="2020-12" db="EMBL/GenBank/DDBJ databases">
        <title>Bacterial taxonomy.</title>
        <authorList>
            <person name="Pan X."/>
        </authorList>
    </citation>
    <scope>NUCLEOTIDE SEQUENCE</scope>
    <source>
        <strain evidence="1">M0105</strain>
    </source>
</reference>
<proteinExistence type="predicted"/>
<organism evidence="1 2">
    <name type="scientific">Thermohalobaculum xanthum</name>
    <dbReference type="NCBI Taxonomy" id="2753746"/>
    <lineage>
        <taxon>Bacteria</taxon>
        <taxon>Pseudomonadati</taxon>
        <taxon>Pseudomonadota</taxon>
        <taxon>Alphaproteobacteria</taxon>
        <taxon>Rhodobacterales</taxon>
        <taxon>Paracoccaceae</taxon>
        <taxon>Thermohalobaculum</taxon>
    </lineage>
</organism>
<comment type="caution">
    <text evidence="1">The sequence shown here is derived from an EMBL/GenBank/DDBJ whole genome shotgun (WGS) entry which is preliminary data.</text>
</comment>
<dbReference type="AlphaFoldDB" id="A0A8J7M9P6"/>
<evidence type="ECO:0000313" key="1">
    <source>
        <dbReference type="EMBL" id="MBK0401321.1"/>
    </source>
</evidence>
<dbReference type="RefSeq" id="WP_200613770.1">
    <property type="nucleotide sequence ID" value="NZ_JAEHHL010000019.1"/>
</dbReference>
<keyword evidence="2" id="KW-1185">Reference proteome</keyword>
<gene>
    <name evidence="1" type="ORF">H0I76_19150</name>
</gene>